<keyword evidence="2" id="KW-1185">Reference proteome</keyword>
<comment type="caution">
    <text evidence="1">The sequence shown here is derived from an EMBL/GenBank/DDBJ whole genome shotgun (WGS) entry which is preliminary data.</text>
</comment>
<organism evidence="1 2">
    <name type="scientific">Halocalculus aciditolerans</name>
    <dbReference type="NCBI Taxonomy" id="1383812"/>
    <lineage>
        <taxon>Archaea</taxon>
        <taxon>Methanobacteriati</taxon>
        <taxon>Methanobacteriota</taxon>
        <taxon>Stenosarchaea group</taxon>
        <taxon>Halobacteria</taxon>
        <taxon>Halobacteriales</taxon>
        <taxon>Halobacteriaceae</taxon>
        <taxon>Halocalculus</taxon>
    </lineage>
</organism>
<gene>
    <name evidence="1" type="ORF">GCM10009039_32940</name>
</gene>
<evidence type="ECO:0000313" key="1">
    <source>
        <dbReference type="EMBL" id="GGL72334.1"/>
    </source>
</evidence>
<evidence type="ECO:0000313" key="2">
    <source>
        <dbReference type="Proteomes" id="UP000607197"/>
    </source>
</evidence>
<sequence>MPTCPGCHETFDVDELDDHRVEGVHHVHCPGCGRALGTYNEHADRE</sequence>
<name>A0A830FGJ3_9EURY</name>
<proteinExistence type="predicted"/>
<reference evidence="1" key="1">
    <citation type="journal article" date="2014" name="Int. J. Syst. Evol. Microbiol.">
        <title>Complete genome sequence of Corynebacterium casei LMG S-19264T (=DSM 44701T), isolated from a smear-ripened cheese.</title>
        <authorList>
            <consortium name="US DOE Joint Genome Institute (JGI-PGF)"/>
            <person name="Walter F."/>
            <person name="Albersmeier A."/>
            <person name="Kalinowski J."/>
            <person name="Ruckert C."/>
        </authorList>
    </citation>
    <scope>NUCLEOTIDE SEQUENCE</scope>
    <source>
        <strain evidence="1">JCM 19596</strain>
    </source>
</reference>
<dbReference type="AlphaFoldDB" id="A0A830FGJ3"/>
<protein>
    <recommendedName>
        <fullName evidence="3">Small CPxCG-related zinc finger protein</fullName>
    </recommendedName>
</protein>
<evidence type="ECO:0008006" key="3">
    <source>
        <dbReference type="Google" id="ProtNLM"/>
    </source>
</evidence>
<accession>A0A830FGJ3</accession>
<dbReference type="EMBL" id="BMPG01000007">
    <property type="protein sequence ID" value="GGL72334.1"/>
    <property type="molecule type" value="Genomic_DNA"/>
</dbReference>
<dbReference type="Proteomes" id="UP000607197">
    <property type="component" value="Unassembled WGS sequence"/>
</dbReference>
<dbReference type="OrthoDB" id="284034at2157"/>
<reference evidence="1" key="2">
    <citation type="submission" date="2020-09" db="EMBL/GenBank/DDBJ databases">
        <authorList>
            <person name="Sun Q."/>
            <person name="Ohkuma M."/>
        </authorList>
    </citation>
    <scope>NUCLEOTIDE SEQUENCE</scope>
    <source>
        <strain evidence="1">JCM 19596</strain>
    </source>
</reference>
<dbReference type="RefSeq" id="WP_188980855.1">
    <property type="nucleotide sequence ID" value="NZ_BMPG01000007.1"/>
</dbReference>